<evidence type="ECO:0000313" key="3">
    <source>
        <dbReference type="EMBL" id="SNR59938.1"/>
    </source>
</evidence>
<proteinExistence type="predicted"/>
<dbReference type="InterPro" id="IPR013702">
    <property type="entry name" value="FIST_domain_N"/>
</dbReference>
<name>A0A238XMX1_9FLAO</name>
<dbReference type="Pfam" id="PF10442">
    <property type="entry name" value="FIST_C"/>
    <property type="match status" value="1"/>
</dbReference>
<accession>A0A238XMX1</accession>
<dbReference type="SMART" id="SM00897">
    <property type="entry name" value="FIST"/>
    <property type="match status" value="1"/>
</dbReference>
<organism evidence="3 4">
    <name type="scientific">Lutibacter flavus</name>
    <dbReference type="NCBI Taxonomy" id="691689"/>
    <lineage>
        <taxon>Bacteria</taxon>
        <taxon>Pseudomonadati</taxon>
        <taxon>Bacteroidota</taxon>
        <taxon>Flavobacteriia</taxon>
        <taxon>Flavobacteriales</taxon>
        <taxon>Flavobacteriaceae</taxon>
        <taxon>Lutibacter</taxon>
    </lineage>
</organism>
<dbReference type="SMART" id="SM01204">
    <property type="entry name" value="FIST_C"/>
    <property type="match status" value="1"/>
</dbReference>
<dbReference type="EMBL" id="FZNX01000003">
    <property type="protein sequence ID" value="SNR59938.1"/>
    <property type="molecule type" value="Genomic_DNA"/>
</dbReference>
<evidence type="ECO:0000259" key="2">
    <source>
        <dbReference type="SMART" id="SM01204"/>
    </source>
</evidence>
<dbReference type="InterPro" id="IPR019494">
    <property type="entry name" value="FIST_C"/>
</dbReference>
<protein>
    <submittedName>
        <fullName evidence="3">Uncharacterized conserved protein, contains FIST_N domain</fullName>
    </submittedName>
</protein>
<dbReference type="Pfam" id="PF08495">
    <property type="entry name" value="FIST"/>
    <property type="match status" value="1"/>
</dbReference>
<keyword evidence="4" id="KW-1185">Reference proteome</keyword>
<reference evidence="4" key="1">
    <citation type="submission" date="2017-06" db="EMBL/GenBank/DDBJ databases">
        <authorList>
            <person name="Varghese N."/>
            <person name="Submissions S."/>
        </authorList>
    </citation>
    <scope>NUCLEOTIDE SEQUENCE [LARGE SCALE GENOMIC DNA]</scope>
    <source>
        <strain evidence="4">DSM 27993</strain>
    </source>
</reference>
<feature type="domain" description="FIST" evidence="1">
    <location>
        <begin position="38"/>
        <end position="231"/>
    </location>
</feature>
<dbReference type="Proteomes" id="UP000198412">
    <property type="component" value="Unassembled WGS sequence"/>
</dbReference>
<dbReference type="PANTHER" id="PTHR40252:SF2">
    <property type="entry name" value="BLR0328 PROTEIN"/>
    <property type="match status" value="1"/>
</dbReference>
<dbReference type="PANTHER" id="PTHR40252">
    <property type="entry name" value="BLR0328 PROTEIN"/>
    <property type="match status" value="1"/>
</dbReference>
<gene>
    <name evidence="3" type="ORF">SAMN04488111_1936</name>
</gene>
<evidence type="ECO:0000259" key="1">
    <source>
        <dbReference type="SMART" id="SM00897"/>
    </source>
</evidence>
<feature type="domain" description="FIST C-domain" evidence="2">
    <location>
        <begin position="232"/>
        <end position="370"/>
    </location>
</feature>
<evidence type="ECO:0000313" key="4">
    <source>
        <dbReference type="Proteomes" id="UP000198412"/>
    </source>
</evidence>
<sequence length="390" mass="43198">MEQPSFLALRNKRMKVVQAQKINNLEWEFLSENIPLNNPLVLIFGNRFLLEQKEVINDIRNQFPYENLVFGSTSGEIIEGNVHDNSIVVTAIEFEKSTFEIKRANILDFDKNAKQLGEKLISELPSKNLKHVFVLSEGSFVNGSALIEGIETSFKNNISLTGGMCGDDARFEKTVASFKEDPKEGEVIIIGFYGAWLEISFSSVGGWSPFGPERIITKSEGNVLFEIDNLPALDLYSKYLGDKASELPQASLLFPLNVTPKGKSKPVVRTILSIDKEINSMTLAGDVPEGSKVQLMMASVDAIVGGAYDAAKLAMEHRKNDPQLALLVSCIGRKLVLDQRVEEEIEEVINSIGDKTSIAGFYSYGEMAPFYGAQNCELHNQTMTLTLISE</sequence>
<dbReference type="AlphaFoldDB" id="A0A238XMX1"/>